<feature type="domain" description="PiggyBac transposable element-derived protein" evidence="2">
    <location>
        <begin position="157"/>
        <end position="388"/>
    </location>
</feature>
<name>A0A8K0NVS9_LADFU</name>
<dbReference type="InterPro" id="IPR029526">
    <property type="entry name" value="PGBD"/>
</dbReference>
<gene>
    <name evidence="3" type="ORF">J437_LFUL003476</name>
</gene>
<feature type="compositionally biased region" description="Acidic residues" evidence="1">
    <location>
        <begin position="23"/>
        <end position="34"/>
    </location>
</feature>
<dbReference type="AlphaFoldDB" id="A0A8K0NVS9"/>
<reference evidence="3" key="1">
    <citation type="submission" date="2013-04" db="EMBL/GenBank/DDBJ databases">
        <authorList>
            <person name="Qu J."/>
            <person name="Murali S.C."/>
            <person name="Bandaranaike D."/>
            <person name="Bellair M."/>
            <person name="Blankenburg K."/>
            <person name="Chao H."/>
            <person name="Dinh H."/>
            <person name="Doddapaneni H."/>
            <person name="Downs B."/>
            <person name="Dugan-Rocha S."/>
            <person name="Elkadiri S."/>
            <person name="Gnanaolivu R.D."/>
            <person name="Hernandez B."/>
            <person name="Javaid M."/>
            <person name="Jayaseelan J.C."/>
            <person name="Lee S."/>
            <person name="Li M."/>
            <person name="Ming W."/>
            <person name="Munidasa M."/>
            <person name="Muniz J."/>
            <person name="Nguyen L."/>
            <person name="Ongeri F."/>
            <person name="Osuji N."/>
            <person name="Pu L.-L."/>
            <person name="Puazo M."/>
            <person name="Qu C."/>
            <person name="Quiroz J."/>
            <person name="Raj R."/>
            <person name="Weissenberger G."/>
            <person name="Xin Y."/>
            <person name="Zou X."/>
            <person name="Han Y."/>
            <person name="Richards S."/>
            <person name="Worley K."/>
            <person name="Muzny D."/>
            <person name="Gibbs R."/>
        </authorList>
    </citation>
    <scope>NUCLEOTIDE SEQUENCE</scope>
    <source>
        <strain evidence="3">Sampled in the wild</strain>
    </source>
</reference>
<proteinExistence type="predicted"/>
<sequence>MASSSKRPKLSGISEKDFTSPDVTDEESGDDVEDIYINTHVSDSESDEDEIAEDDDLVTNVPGHPYVWTAEEQATRERFTFAGDSGMKVQVNEAENILEYFDLFVDDVLCNMIAEQSNIYAKQFLDTNPNLKPRSRAREWVETNSREIRTLLECPGKKLFKILPILNYLVEKFSSVYIPRQAIVVDESLLLWKGRLSWRQFIPSKRSRFGMKFFVLCESISGYIWKFLIYTGKDTMFGEKYKDESITGRIVLDLSDSLLDKGYTIYLDNWYTSPALVEKLTARCTDLAKLKKGETSAAFRGKQMVMKWKDKRDLIMVSTFHGLEMSRVEKRGKIQMKPCVVQDYNLHNGGVDKSDGLMKMYKIARNKPKKYYQKIFRHLIDMTMLNAFSLYKINGGNFSRKEFVIMLEEKLIEKYGREHNMVVGRPSKSPRPTRLTEKHFPDFVLLSLSYPYEEEIPHKKMCCLLQNRSKKRDKVLVPRMWSGNVSIISPPASSVTEDDTLESHLLHYLINTNIKQVIKRDYLMAKSIKLCDAAPSILQCHTVAFQFEPKPQAVSESESPPLPPTACRRTTPSDTSFAKEG</sequence>
<feature type="region of interest" description="Disordered" evidence="1">
    <location>
        <begin position="1"/>
        <end position="57"/>
    </location>
</feature>
<dbReference type="Pfam" id="PF13843">
    <property type="entry name" value="DDE_Tnp_1_7"/>
    <property type="match status" value="1"/>
</dbReference>
<evidence type="ECO:0000259" key="2">
    <source>
        <dbReference type="Pfam" id="PF13843"/>
    </source>
</evidence>
<comment type="caution">
    <text evidence="3">The sequence shown here is derived from an EMBL/GenBank/DDBJ whole genome shotgun (WGS) entry which is preliminary data.</text>
</comment>
<dbReference type="PANTHER" id="PTHR46599:SF3">
    <property type="entry name" value="PIGGYBAC TRANSPOSABLE ELEMENT-DERIVED PROTEIN 4"/>
    <property type="match status" value="1"/>
</dbReference>
<evidence type="ECO:0000313" key="3">
    <source>
        <dbReference type="EMBL" id="KAG8223608.1"/>
    </source>
</evidence>
<organism evidence="3 4">
    <name type="scientific">Ladona fulva</name>
    <name type="common">Scarce chaser dragonfly</name>
    <name type="synonym">Libellula fulva</name>
    <dbReference type="NCBI Taxonomy" id="123851"/>
    <lineage>
        <taxon>Eukaryota</taxon>
        <taxon>Metazoa</taxon>
        <taxon>Ecdysozoa</taxon>
        <taxon>Arthropoda</taxon>
        <taxon>Hexapoda</taxon>
        <taxon>Insecta</taxon>
        <taxon>Pterygota</taxon>
        <taxon>Palaeoptera</taxon>
        <taxon>Odonata</taxon>
        <taxon>Epiprocta</taxon>
        <taxon>Anisoptera</taxon>
        <taxon>Libelluloidea</taxon>
        <taxon>Libellulidae</taxon>
        <taxon>Ladona</taxon>
    </lineage>
</organism>
<dbReference type="EMBL" id="KZ308168">
    <property type="protein sequence ID" value="KAG8223608.1"/>
    <property type="molecule type" value="Genomic_DNA"/>
</dbReference>
<evidence type="ECO:0000313" key="4">
    <source>
        <dbReference type="Proteomes" id="UP000792457"/>
    </source>
</evidence>
<feature type="compositionally biased region" description="Polar residues" evidence="1">
    <location>
        <begin position="568"/>
        <end position="581"/>
    </location>
</feature>
<reference evidence="3" key="2">
    <citation type="submission" date="2017-10" db="EMBL/GenBank/DDBJ databases">
        <title>Ladona fulva Genome sequencing and assembly.</title>
        <authorList>
            <person name="Murali S."/>
            <person name="Richards S."/>
            <person name="Bandaranaike D."/>
            <person name="Bellair M."/>
            <person name="Blankenburg K."/>
            <person name="Chao H."/>
            <person name="Dinh H."/>
            <person name="Doddapaneni H."/>
            <person name="Dugan-Rocha S."/>
            <person name="Elkadiri S."/>
            <person name="Gnanaolivu R."/>
            <person name="Hernandez B."/>
            <person name="Skinner E."/>
            <person name="Javaid M."/>
            <person name="Lee S."/>
            <person name="Li M."/>
            <person name="Ming W."/>
            <person name="Munidasa M."/>
            <person name="Muniz J."/>
            <person name="Nguyen L."/>
            <person name="Hughes D."/>
            <person name="Osuji N."/>
            <person name="Pu L.-L."/>
            <person name="Puazo M."/>
            <person name="Qu C."/>
            <person name="Quiroz J."/>
            <person name="Raj R."/>
            <person name="Weissenberger G."/>
            <person name="Xin Y."/>
            <person name="Zou X."/>
            <person name="Han Y."/>
            <person name="Worley K."/>
            <person name="Muzny D."/>
            <person name="Gibbs R."/>
        </authorList>
    </citation>
    <scope>NUCLEOTIDE SEQUENCE</scope>
    <source>
        <strain evidence="3">Sampled in the wild</strain>
    </source>
</reference>
<evidence type="ECO:0000256" key="1">
    <source>
        <dbReference type="SAM" id="MobiDB-lite"/>
    </source>
</evidence>
<dbReference type="OrthoDB" id="6776593at2759"/>
<protein>
    <recommendedName>
        <fullName evidence="2">PiggyBac transposable element-derived protein domain-containing protein</fullName>
    </recommendedName>
</protein>
<feature type="region of interest" description="Disordered" evidence="1">
    <location>
        <begin position="551"/>
        <end position="581"/>
    </location>
</feature>
<dbReference type="Proteomes" id="UP000792457">
    <property type="component" value="Unassembled WGS sequence"/>
</dbReference>
<dbReference type="PANTHER" id="PTHR46599">
    <property type="entry name" value="PIGGYBAC TRANSPOSABLE ELEMENT-DERIVED PROTEIN 4"/>
    <property type="match status" value="1"/>
</dbReference>
<accession>A0A8K0NVS9</accession>
<feature type="compositionally biased region" description="Acidic residues" evidence="1">
    <location>
        <begin position="44"/>
        <end position="57"/>
    </location>
</feature>
<keyword evidence="4" id="KW-1185">Reference proteome</keyword>